<sequence length="126" mass="14833">MKYQTKHLYPLPQLAPNSLFQKIDLIITDSSCALDINTRIDSQSGRSRDRNLGRKQTQKLHLTNLQHSTSKSKKEPCHTRKHVPWTPARTYRDGYDPVGFLFVFLLVRILVELLLMKLYVLRLFYF</sequence>
<organism evidence="3 4">
    <name type="scientific">Kluyveromyces lactis (strain ATCC 8585 / CBS 2359 / DSM 70799 / NBRC 1267 / NRRL Y-1140 / WM37)</name>
    <name type="common">Yeast</name>
    <name type="synonym">Candida sphaerica</name>
    <dbReference type="NCBI Taxonomy" id="284590"/>
    <lineage>
        <taxon>Eukaryota</taxon>
        <taxon>Fungi</taxon>
        <taxon>Dikarya</taxon>
        <taxon>Ascomycota</taxon>
        <taxon>Saccharomycotina</taxon>
        <taxon>Saccharomycetes</taxon>
        <taxon>Saccharomycetales</taxon>
        <taxon>Saccharomycetaceae</taxon>
        <taxon>Kluyveromyces</taxon>
    </lineage>
</organism>
<dbReference type="EMBL" id="CR382122">
    <property type="protein sequence ID" value="CAH02582.1"/>
    <property type="molecule type" value="Genomic_DNA"/>
</dbReference>
<feature type="region of interest" description="Disordered" evidence="1">
    <location>
        <begin position="42"/>
        <end position="80"/>
    </location>
</feature>
<protein>
    <submittedName>
        <fullName evidence="3">KLLA0B14773p</fullName>
    </submittedName>
</protein>
<dbReference type="Proteomes" id="UP000000598">
    <property type="component" value="Chromosome B"/>
</dbReference>
<gene>
    <name evidence="3" type="ORF">KLLA0_B14773g</name>
</gene>
<keyword evidence="2" id="KW-1133">Transmembrane helix</keyword>
<dbReference type="HOGENOM" id="CLU_1981902_0_0_1"/>
<keyword evidence="2" id="KW-0812">Transmembrane</keyword>
<reference evidence="3 4" key="1">
    <citation type="journal article" date="2004" name="Nature">
        <title>Genome evolution in yeasts.</title>
        <authorList>
            <consortium name="Genolevures"/>
            <person name="Dujon B."/>
            <person name="Sherman D."/>
            <person name="Fischer G."/>
            <person name="Durrens P."/>
            <person name="Casaregola S."/>
            <person name="Lafontaine I."/>
            <person name="de Montigny J."/>
            <person name="Marck C."/>
            <person name="Neuveglise C."/>
            <person name="Talla E."/>
            <person name="Goffard N."/>
            <person name="Frangeul L."/>
            <person name="Aigle M."/>
            <person name="Anthouard V."/>
            <person name="Babour A."/>
            <person name="Barbe V."/>
            <person name="Barnay S."/>
            <person name="Blanchin S."/>
            <person name="Beckerich J.M."/>
            <person name="Beyne E."/>
            <person name="Bleykasten C."/>
            <person name="Boisrame A."/>
            <person name="Boyer J."/>
            <person name="Cattolico L."/>
            <person name="Confanioleri F."/>
            <person name="de Daruvar A."/>
            <person name="Despons L."/>
            <person name="Fabre E."/>
            <person name="Fairhead C."/>
            <person name="Ferry-Dumazet H."/>
            <person name="Groppi A."/>
            <person name="Hantraye F."/>
            <person name="Hennequin C."/>
            <person name="Jauniaux N."/>
            <person name="Joyet P."/>
            <person name="Kachouri R."/>
            <person name="Kerrest A."/>
            <person name="Koszul R."/>
            <person name="Lemaire M."/>
            <person name="Lesur I."/>
            <person name="Ma L."/>
            <person name="Muller H."/>
            <person name="Nicaud J.M."/>
            <person name="Nikolski M."/>
            <person name="Oztas S."/>
            <person name="Ozier-Kalogeropoulos O."/>
            <person name="Pellenz S."/>
            <person name="Potier S."/>
            <person name="Richard G.F."/>
            <person name="Straub M.L."/>
            <person name="Suleau A."/>
            <person name="Swennene D."/>
            <person name="Tekaia F."/>
            <person name="Wesolowski-Louvel M."/>
            <person name="Westhof E."/>
            <person name="Wirth B."/>
            <person name="Zeniou-Meyer M."/>
            <person name="Zivanovic I."/>
            <person name="Bolotin-Fukuhara M."/>
            <person name="Thierry A."/>
            <person name="Bouchier C."/>
            <person name="Caudron B."/>
            <person name="Scarpelli C."/>
            <person name="Gaillardin C."/>
            <person name="Weissenbach J."/>
            <person name="Wincker P."/>
            <person name="Souciet J.L."/>
        </authorList>
    </citation>
    <scope>NUCLEOTIDE SEQUENCE [LARGE SCALE GENOMIC DNA]</scope>
    <source>
        <strain evidence="4">ATCC 8585 / CBS 2359 / DSM 70799 / NBRC 1267 / NRRL Y-1140 / WM37</strain>
    </source>
</reference>
<keyword evidence="2" id="KW-0472">Membrane</keyword>
<dbReference type="GeneID" id="2897281"/>
<dbReference type="RefSeq" id="XP_452189.1">
    <property type="nucleotide sequence ID" value="XM_452189.1"/>
</dbReference>
<evidence type="ECO:0000256" key="2">
    <source>
        <dbReference type="SAM" id="Phobius"/>
    </source>
</evidence>
<dbReference type="InParanoid" id="Q6CV50"/>
<evidence type="ECO:0000256" key="1">
    <source>
        <dbReference type="SAM" id="MobiDB-lite"/>
    </source>
</evidence>
<feature type="transmembrane region" description="Helical" evidence="2">
    <location>
        <begin position="98"/>
        <end position="120"/>
    </location>
</feature>
<name>Q6CV50_KLULA</name>
<evidence type="ECO:0000313" key="3">
    <source>
        <dbReference type="EMBL" id="CAH02582.1"/>
    </source>
</evidence>
<proteinExistence type="predicted"/>
<keyword evidence="4" id="KW-1185">Reference proteome</keyword>
<dbReference type="AlphaFoldDB" id="Q6CV50"/>
<feature type="compositionally biased region" description="Polar residues" evidence="1">
    <location>
        <begin position="59"/>
        <end position="69"/>
    </location>
</feature>
<dbReference type="KEGG" id="kla:KLLA0_B14773g"/>
<evidence type="ECO:0000313" key="4">
    <source>
        <dbReference type="Proteomes" id="UP000000598"/>
    </source>
</evidence>
<dbReference type="PaxDb" id="284590-Q6CV50"/>
<accession>Q6CV50</accession>